<evidence type="ECO:0000313" key="7">
    <source>
        <dbReference type="EMBL" id="KAL1296755.1"/>
    </source>
</evidence>
<feature type="region of interest" description="Disordered" evidence="5">
    <location>
        <begin position="1"/>
        <end position="51"/>
    </location>
</feature>
<dbReference type="InterPro" id="IPR013083">
    <property type="entry name" value="Znf_RING/FYVE/PHD"/>
</dbReference>
<dbReference type="PANTHER" id="PTHR39490:SF8">
    <property type="entry name" value="ZINC FINGER FYVE DOMAIN-CONTAINING PROTEIN 21"/>
    <property type="match status" value="1"/>
</dbReference>
<dbReference type="Pfam" id="PF01363">
    <property type="entry name" value="FYVE"/>
    <property type="match status" value="1"/>
</dbReference>
<feature type="compositionally biased region" description="Low complexity" evidence="5">
    <location>
        <begin position="23"/>
        <end position="38"/>
    </location>
</feature>
<reference evidence="7 8" key="1">
    <citation type="submission" date="2024-07" db="EMBL/GenBank/DDBJ databases">
        <title>Draft sequence of the Neodothiora populina.</title>
        <authorList>
            <person name="Drown D.D."/>
            <person name="Schuette U.S."/>
            <person name="Buechlein A.B."/>
            <person name="Rusch D.R."/>
            <person name="Winton L.W."/>
            <person name="Adams G.A."/>
        </authorList>
    </citation>
    <scope>NUCLEOTIDE SEQUENCE [LARGE SCALE GENOMIC DNA]</scope>
    <source>
        <strain evidence="7 8">CPC 39397</strain>
    </source>
</reference>
<feature type="compositionally biased region" description="Polar residues" evidence="5">
    <location>
        <begin position="218"/>
        <end position="235"/>
    </location>
</feature>
<feature type="region of interest" description="Disordered" evidence="5">
    <location>
        <begin position="218"/>
        <end position="237"/>
    </location>
</feature>
<dbReference type="InterPro" id="IPR000306">
    <property type="entry name" value="Znf_FYVE"/>
</dbReference>
<evidence type="ECO:0000256" key="5">
    <source>
        <dbReference type="SAM" id="MobiDB-lite"/>
    </source>
</evidence>
<dbReference type="SMART" id="SM00064">
    <property type="entry name" value="FYVE"/>
    <property type="match status" value="1"/>
</dbReference>
<dbReference type="InterPro" id="IPR052113">
    <property type="entry name" value="FYVE-type_Zinc_Finger"/>
</dbReference>
<feature type="compositionally biased region" description="Polar residues" evidence="5">
    <location>
        <begin position="7"/>
        <end position="22"/>
    </location>
</feature>
<gene>
    <name evidence="7" type="ORF">AAFC00_000222</name>
</gene>
<feature type="domain" description="FYVE-type" evidence="6">
    <location>
        <begin position="156"/>
        <end position="211"/>
    </location>
</feature>
<organism evidence="7 8">
    <name type="scientific">Neodothiora populina</name>
    <dbReference type="NCBI Taxonomy" id="2781224"/>
    <lineage>
        <taxon>Eukaryota</taxon>
        <taxon>Fungi</taxon>
        <taxon>Dikarya</taxon>
        <taxon>Ascomycota</taxon>
        <taxon>Pezizomycotina</taxon>
        <taxon>Dothideomycetes</taxon>
        <taxon>Dothideomycetidae</taxon>
        <taxon>Dothideales</taxon>
        <taxon>Dothioraceae</taxon>
        <taxon>Neodothiora</taxon>
    </lineage>
</organism>
<protein>
    <recommendedName>
        <fullName evidence="6">FYVE-type domain-containing protein</fullName>
    </recommendedName>
</protein>
<dbReference type="PROSITE" id="PS50178">
    <property type="entry name" value="ZF_FYVE"/>
    <property type="match status" value="1"/>
</dbReference>
<dbReference type="EMBL" id="JBFMKM010000018">
    <property type="protein sequence ID" value="KAL1296755.1"/>
    <property type="molecule type" value="Genomic_DNA"/>
</dbReference>
<keyword evidence="3" id="KW-0862">Zinc</keyword>
<keyword evidence="1" id="KW-0479">Metal-binding</keyword>
<dbReference type="InterPro" id="IPR017455">
    <property type="entry name" value="Znf_FYVE-rel"/>
</dbReference>
<proteinExistence type="predicted"/>
<dbReference type="Gene3D" id="3.30.40.10">
    <property type="entry name" value="Zinc/RING finger domain, C3HC4 (zinc finger)"/>
    <property type="match status" value="1"/>
</dbReference>
<dbReference type="SUPFAM" id="SSF57903">
    <property type="entry name" value="FYVE/PHD zinc finger"/>
    <property type="match status" value="1"/>
</dbReference>
<dbReference type="InterPro" id="IPR011011">
    <property type="entry name" value="Znf_FYVE_PHD"/>
</dbReference>
<dbReference type="RefSeq" id="XP_069196437.1">
    <property type="nucleotide sequence ID" value="XM_069341600.1"/>
</dbReference>
<evidence type="ECO:0000256" key="4">
    <source>
        <dbReference type="PROSITE-ProRule" id="PRU00091"/>
    </source>
</evidence>
<name>A0ABR3P214_9PEZI</name>
<dbReference type="CDD" id="cd15760">
    <property type="entry name" value="FYVE_scVPS27p_like"/>
    <property type="match status" value="1"/>
</dbReference>
<evidence type="ECO:0000259" key="6">
    <source>
        <dbReference type="PROSITE" id="PS50178"/>
    </source>
</evidence>
<evidence type="ECO:0000256" key="2">
    <source>
        <dbReference type="ARBA" id="ARBA00022771"/>
    </source>
</evidence>
<feature type="compositionally biased region" description="Polar residues" evidence="5">
    <location>
        <begin position="65"/>
        <end position="75"/>
    </location>
</feature>
<evidence type="ECO:0000256" key="1">
    <source>
        <dbReference type="ARBA" id="ARBA00022723"/>
    </source>
</evidence>
<dbReference type="GeneID" id="95973925"/>
<comment type="caution">
    <text evidence="7">The sequence shown here is derived from an EMBL/GenBank/DDBJ whole genome shotgun (WGS) entry which is preliminary data.</text>
</comment>
<dbReference type="PANTHER" id="PTHR39490">
    <property type="entry name" value="ARRESTIN DOMAIN-CONTAINING PROTEIN D"/>
    <property type="match status" value="1"/>
</dbReference>
<dbReference type="Proteomes" id="UP001562354">
    <property type="component" value="Unassembled WGS sequence"/>
</dbReference>
<feature type="compositionally biased region" description="Low complexity" evidence="5">
    <location>
        <begin position="76"/>
        <end position="87"/>
    </location>
</feature>
<feature type="region of interest" description="Disordered" evidence="5">
    <location>
        <begin position="65"/>
        <end position="112"/>
    </location>
</feature>
<keyword evidence="2 4" id="KW-0863">Zinc-finger</keyword>
<evidence type="ECO:0000256" key="3">
    <source>
        <dbReference type="ARBA" id="ARBA00022833"/>
    </source>
</evidence>
<accession>A0ABR3P214</accession>
<evidence type="ECO:0000313" key="8">
    <source>
        <dbReference type="Proteomes" id="UP001562354"/>
    </source>
</evidence>
<keyword evidence="8" id="KW-1185">Reference proteome</keyword>
<sequence length="269" mass="29560">MAAVLPQTINSPPHFGQSTYQQNSTPPSNNVSPSNHSSYLHARQVRQPKQPLYIPAVYRPTEISVSRQSSITPPRSANNSVDSNASNPIKFNLPSSPPLSPDEGSERSFAPWGQGSISRVVTDEWNDDALGAVTGAPTRNHWKPDSSTGTCTSPSCAQPFTFFARRHHCRRCGNIYCSSHTPHAVPLDQEARFHPEGTPQRACDSCYSDYRTWRMSRTSRTNSVTSKGSSETTTMPVGVPILRDSDEQNQQNVAGSVAQSFGYSQWSTF</sequence>